<evidence type="ECO:0000313" key="3">
    <source>
        <dbReference type="EMBL" id="GAM80199.1"/>
    </source>
</evidence>
<sequence length="137" mass="15488">MTTMVFVNFPVTDIKKSTAFYEKIGFKKNPDFSDELVSCMIWDENFFIMLLSRARYKTFIGEKEIADTKSSSSALISFTFANAQSVKDFGKLADENGGKTIHLDNGIPEEMMYGLEVQDPDGNCLEPVWMNPEMANN</sequence>
<dbReference type="EMBL" id="BBSI01000022">
    <property type="protein sequence ID" value="GAM80199.1"/>
    <property type="molecule type" value="Genomic_DNA"/>
</dbReference>
<evidence type="ECO:0000259" key="1">
    <source>
        <dbReference type="Pfam" id="PF22677"/>
    </source>
</evidence>
<organism evidence="3 5">
    <name type="scientific">Lactococcus lactis subsp. lactis</name>
    <name type="common">Streptococcus lactis</name>
    <dbReference type="NCBI Taxonomy" id="1360"/>
    <lineage>
        <taxon>Bacteria</taxon>
        <taxon>Bacillati</taxon>
        <taxon>Bacillota</taxon>
        <taxon>Bacilli</taxon>
        <taxon>Lactobacillales</taxon>
        <taxon>Streptococcaceae</taxon>
        <taxon>Lactococcus</taxon>
    </lineage>
</organism>
<name>A0A0B8R1R3_LACLL</name>
<dbReference type="CDD" id="cd09012">
    <property type="entry name" value="VOC_like"/>
    <property type="match status" value="1"/>
</dbReference>
<reference evidence="4" key="4">
    <citation type="journal article" date="2017" name="Genome Announc.">
        <title>Draft Genome Sequences of 24 Lactococcus lactis Strains.</title>
        <authorList>
            <person name="Backus L."/>
            <person name="Wels M."/>
            <person name="Boekhorst J."/>
            <person name="Dijkstra A.R."/>
            <person name="Beerthuyzen M."/>
            <person name="Kelly W.J."/>
            <person name="Siezen R.J."/>
            <person name="van Hijum S.A."/>
            <person name="Bachmann H."/>
        </authorList>
    </citation>
    <scope>NUCLEOTIDE SEQUENCE</scope>
    <source>
        <strain evidence="4">LMG9447</strain>
    </source>
</reference>
<dbReference type="Proteomes" id="UP000192095">
    <property type="component" value="Chromosome"/>
</dbReference>
<protein>
    <submittedName>
        <fullName evidence="4">Glyoxalase family protein</fullName>
    </submittedName>
    <submittedName>
        <fullName evidence="3">Predicted lactoylglutathione lyase</fullName>
    </submittedName>
    <submittedName>
        <fullName evidence="2">VOC family protein</fullName>
    </submittedName>
</protein>
<keyword evidence="3" id="KW-0456">Lyase</keyword>
<dbReference type="AlphaFoldDB" id="A0A0B8R1R3"/>
<evidence type="ECO:0000313" key="7">
    <source>
        <dbReference type="Proteomes" id="UP000192095"/>
    </source>
</evidence>
<dbReference type="Proteomes" id="UP000031847">
    <property type="component" value="Unassembled WGS sequence"/>
</dbReference>
<reference evidence="3 5" key="1">
    <citation type="submission" date="2015-01" db="EMBL/GenBank/DDBJ databases">
        <title>Lactococcus lactis subsp.lactis JCM 5805 whole genome shotgun sequence.</title>
        <authorList>
            <person name="Fujii T."/>
            <person name="Tomita Y."/>
            <person name="Ikushima S."/>
            <person name="Fujiwara D."/>
        </authorList>
    </citation>
    <scope>NUCLEOTIDE SEQUENCE [LARGE SCALE GENOMIC DNA]</scope>
    <source>
        <strain evidence="3 5">JCM 5805</strain>
    </source>
</reference>
<reference evidence="2 7" key="3">
    <citation type="journal article" date="2017" name="BMC Genomics">
        <title>Comparative and functional genomics of the Lactococcus lactis taxon; insights into evolution and niche adaptation.</title>
        <authorList>
            <person name="Kelleher P."/>
            <person name="Bottacini F."/>
            <person name="Mahony J."/>
            <person name="Kilcawley K.N."/>
            <person name="van Sinderen D."/>
        </authorList>
    </citation>
    <scope>NUCLEOTIDE SEQUENCE [LARGE SCALE GENOMIC DNA]</scope>
    <source>
        <strain evidence="2 7">UC06</strain>
    </source>
</reference>
<gene>
    <name evidence="3" type="ORF">JCM5805K_1310</name>
    <name evidence="2" type="ORF">LLUC06_1437</name>
    <name evidence="4" type="ORF">LMG9449_1957</name>
</gene>
<evidence type="ECO:0000313" key="6">
    <source>
        <dbReference type="Proteomes" id="UP000053612"/>
    </source>
</evidence>
<dbReference type="EMBL" id="LKLS01000154">
    <property type="protein sequence ID" value="KSU16490.1"/>
    <property type="molecule type" value="Genomic_DNA"/>
</dbReference>
<dbReference type="PANTHER" id="PTHR36503:SF2">
    <property type="entry name" value="BLR2408 PROTEIN"/>
    <property type="match status" value="1"/>
</dbReference>
<feature type="domain" description="Glyoxalase/Bleomycin resistance-like N-terminal" evidence="1">
    <location>
        <begin position="4"/>
        <end position="33"/>
    </location>
</feature>
<reference evidence="2" key="5">
    <citation type="submission" date="2023-07" db="EMBL/GenBank/DDBJ databases">
        <authorList>
            <person name="McDonnell B."/>
        </authorList>
    </citation>
    <scope>NUCLEOTIDE SEQUENCE</scope>
    <source>
        <strain evidence="2">UC06</strain>
    </source>
</reference>
<dbReference type="GO" id="GO:0016829">
    <property type="term" value="F:lyase activity"/>
    <property type="evidence" value="ECO:0007669"/>
    <property type="project" value="UniProtKB-KW"/>
</dbReference>
<dbReference type="SUPFAM" id="SSF54593">
    <property type="entry name" value="Glyoxalase/Bleomycin resistance protein/Dihydroxybiphenyl dioxygenase"/>
    <property type="match status" value="1"/>
</dbReference>
<accession>A0A0B8R1R3</accession>
<dbReference type="Proteomes" id="UP000053612">
    <property type="component" value="Unassembled WGS sequence"/>
</dbReference>
<dbReference type="PANTHER" id="PTHR36503">
    <property type="entry name" value="BLR2520 PROTEIN"/>
    <property type="match status" value="1"/>
</dbReference>
<dbReference type="InterPro" id="IPR053863">
    <property type="entry name" value="Glyoxy/Ble-like_N"/>
</dbReference>
<dbReference type="PATRIC" id="fig|1360.102.peg.1790"/>
<evidence type="ECO:0000313" key="5">
    <source>
        <dbReference type="Proteomes" id="UP000031847"/>
    </source>
</evidence>
<dbReference type="Pfam" id="PF22677">
    <property type="entry name" value="Ble-like_N"/>
    <property type="match status" value="1"/>
</dbReference>
<evidence type="ECO:0000313" key="4">
    <source>
        <dbReference type="EMBL" id="KSU16490.1"/>
    </source>
</evidence>
<dbReference type="Gene3D" id="3.10.180.10">
    <property type="entry name" value="2,3-Dihydroxybiphenyl 1,2-Dioxygenase, domain 1"/>
    <property type="match status" value="1"/>
</dbReference>
<evidence type="ECO:0000313" key="2">
    <source>
        <dbReference type="EMBL" id="ARE20982.1"/>
    </source>
</evidence>
<dbReference type="InterPro" id="IPR029068">
    <property type="entry name" value="Glyas_Bleomycin-R_OHBP_Dase"/>
</dbReference>
<dbReference type="RefSeq" id="WP_017864575.1">
    <property type="nucleotide sequence ID" value="NZ_BAABQR010000002.1"/>
</dbReference>
<proteinExistence type="predicted"/>
<reference evidence="6" key="2">
    <citation type="submission" date="2015-10" db="EMBL/GenBank/DDBJ databases">
        <title>Draft Genome Sequences of 11 Lactococcus lactis subspecies cremoris strains.</title>
        <authorList>
            <person name="Wels M."/>
            <person name="Backus L."/>
            <person name="Boekhorst J."/>
            <person name="Dijkstra A."/>
            <person name="Beerthuizen M."/>
            <person name="Kelly W."/>
            <person name="Siezen R."/>
            <person name="Bachmann H."/>
            <person name="Van Hijum S."/>
        </authorList>
    </citation>
    <scope>NUCLEOTIDE SEQUENCE [LARGE SCALE GENOMIC DNA]</scope>
    <source>
        <strain evidence="6">LMG9449</strain>
    </source>
</reference>
<dbReference type="EMBL" id="CP015902">
    <property type="protein sequence ID" value="ARE20982.1"/>
    <property type="molecule type" value="Genomic_DNA"/>
</dbReference>